<dbReference type="PANTHER" id="PTHR31495">
    <property type="entry name" value="PEROXYGENASE 3-RELATED"/>
    <property type="match status" value="1"/>
</dbReference>
<protein>
    <recommendedName>
        <fullName evidence="5">Caleosin</fullName>
    </recommendedName>
</protein>
<evidence type="ECO:0008006" key="5">
    <source>
        <dbReference type="Google" id="ProtNLM"/>
    </source>
</evidence>
<accession>A0ABP1CQG0</accession>
<dbReference type="Pfam" id="PF05042">
    <property type="entry name" value="Caleosin"/>
    <property type="match status" value="1"/>
</dbReference>
<name>A0ABP1CQG0_9APHY</name>
<keyword evidence="2" id="KW-0812">Transmembrane</keyword>
<evidence type="ECO:0000313" key="3">
    <source>
        <dbReference type="EMBL" id="CAL1697936.1"/>
    </source>
</evidence>
<reference evidence="4" key="1">
    <citation type="submission" date="2024-04" db="EMBL/GenBank/DDBJ databases">
        <authorList>
            <person name="Shaw F."/>
            <person name="Minotto A."/>
        </authorList>
    </citation>
    <scope>NUCLEOTIDE SEQUENCE [LARGE SCALE GENOMIC DNA]</scope>
</reference>
<sequence length="275" mass="31003">MSSNDISYLADGGDATPVTSIPTVPVTEQRPVWTEHNNVKEAGMARANVACTEQSPEGSTYGNFTKDRAHQTVLQQHLDFFDLNHDNIITPLETFIGFRRLGWNIVLAMMAVSIIHIGFSYGTQNSWVPDPLFRILTENIHKAKHGSDSTTFDNEGRWKAQGFEDLFAKYGQKYESKDGSGETQWGLTFTQALGVINGQRVAFDFFGIFASLFEWFAVYLTLWPEDGVMKMEDIRGVFDGSIFYTIADRRNANLQGRSKLKMWKKGRAAARAKHN</sequence>
<proteinExistence type="inferred from homology"/>
<keyword evidence="2" id="KW-1133">Transmembrane helix</keyword>
<keyword evidence="2" id="KW-0472">Membrane</keyword>
<dbReference type="PANTHER" id="PTHR31495:SF0">
    <property type="entry name" value="BINDING PROTEIN CALEOSIN, PUTATIVE (AFU_ORTHOLOGUE AFUA_5G13750)-RELATED"/>
    <property type="match status" value="1"/>
</dbReference>
<comment type="similarity">
    <text evidence="1">Belongs to the caleosin family.</text>
</comment>
<evidence type="ECO:0000256" key="1">
    <source>
        <dbReference type="ARBA" id="ARBA00006765"/>
    </source>
</evidence>
<dbReference type="EMBL" id="OZ037953">
    <property type="protein sequence ID" value="CAL1697936.1"/>
    <property type="molecule type" value="Genomic_DNA"/>
</dbReference>
<feature type="transmembrane region" description="Helical" evidence="2">
    <location>
        <begin position="101"/>
        <end position="122"/>
    </location>
</feature>
<dbReference type="Proteomes" id="UP001497453">
    <property type="component" value="Chromosome 10"/>
</dbReference>
<evidence type="ECO:0000256" key="2">
    <source>
        <dbReference type="SAM" id="Phobius"/>
    </source>
</evidence>
<gene>
    <name evidence="3" type="ORF">GFSPODELE1_LOCUS1923</name>
</gene>
<dbReference type="InterPro" id="IPR007736">
    <property type="entry name" value="Caleosin-related"/>
</dbReference>
<keyword evidence="4" id="KW-1185">Reference proteome</keyword>
<organism evidence="3 4">
    <name type="scientific">Somion occarium</name>
    <dbReference type="NCBI Taxonomy" id="3059160"/>
    <lineage>
        <taxon>Eukaryota</taxon>
        <taxon>Fungi</taxon>
        <taxon>Dikarya</taxon>
        <taxon>Basidiomycota</taxon>
        <taxon>Agaricomycotina</taxon>
        <taxon>Agaricomycetes</taxon>
        <taxon>Polyporales</taxon>
        <taxon>Cerrenaceae</taxon>
        <taxon>Somion</taxon>
    </lineage>
</organism>
<evidence type="ECO:0000313" key="4">
    <source>
        <dbReference type="Proteomes" id="UP001497453"/>
    </source>
</evidence>
<feature type="transmembrane region" description="Helical" evidence="2">
    <location>
        <begin position="201"/>
        <end position="222"/>
    </location>
</feature>